<proteinExistence type="predicted"/>
<gene>
    <name evidence="2" type="ORF">NDU88_006234</name>
</gene>
<dbReference type="Proteomes" id="UP001066276">
    <property type="component" value="Chromosome 11"/>
</dbReference>
<name>A0AAV7LZN5_PLEWA</name>
<evidence type="ECO:0000256" key="1">
    <source>
        <dbReference type="SAM" id="MobiDB-lite"/>
    </source>
</evidence>
<sequence>MQQANQGFGGTRLLPEGGYEGESRSGVGELSRHEQSEEDRLSGRASRAVKSTRKGEKRAQFVRRAKA</sequence>
<protein>
    <submittedName>
        <fullName evidence="2">Uncharacterized protein</fullName>
    </submittedName>
</protein>
<dbReference type="AlphaFoldDB" id="A0AAV7LZN5"/>
<keyword evidence="3" id="KW-1185">Reference proteome</keyword>
<accession>A0AAV7LZN5</accession>
<organism evidence="2 3">
    <name type="scientific">Pleurodeles waltl</name>
    <name type="common">Iberian ribbed newt</name>
    <dbReference type="NCBI Taxonomy" id="8319"/>
    <lineage>
        <taxon>Eukaryota</taxon>
        <taxon>Metazoa</taxon>
        <taxon>Chordata</taxon>
        <taxon>Craniata</taxon>
        <taxon>Vertebrata</taxon>
        <taxon>Euteleostomi</taxon>
        <taxon>Amphibia</taxon>
        <taxon>Batrachia</taxon>
        <taxon>Caudata</taxon>
        <taxon>Salamandroidea</taxon>
        <taxon>Salamandridae</taxon>
        <taxon>Pleurodelinae</taxon>
        <taxon>Pleurodeles</taxon>
    </lineage>
</organism>
<feature type="region of interest" description="Disordered" evidence="1">
    <location>
        <begin position="1"/>
        <end position="67"/>
    </location>
</feature>
<evidence type="ECO:0000313" key="3">
    <source>
        <dbReference type="Proteomes" id="UP001066276"/>
    </source>
</evidence>
<evidence type="ECO:0000313" key="2">
    <source>
        <dbReference type="EMBL" id="KAJ1093125.1"/>
    </source>
</evidence>
<reference evidence="2" key="1">
    <citation type="journal article" date="2022" name="bioRxiv">
        <title>Sequencing and chromosome-scale assembly of the giantPleurodeles waltlgenome.</title>
        <authorList>
            <person name="Brown T."/>
            <person name="Elewa A."/>
            <person name="Iarovenko S."/>
            <person name="Subramanian E."/>
            <person name="Araus A.J."/>
            <person name="Petzold A."/>
            <person name="Susuki M."/>
            <person name="Suzuki K.-i.T."/>
            <person name="Hayashi T."/>
            <person name="Toyoda A."/>
            <person name="Oliveira C."/>
            <person name="Osipova E."/>
            <person name="Leigh N.D."/>
            <person name="Simon A."/>
            <person name="Yun M.H."/>
        </authorList>
    </citation>
    <scope>NUCLEOTIDE SEQUENCE</scope>
    <source>
        <strain evidence="2">20211129_DDA</strain>
        <tissue evidence="2">Liver</tissue>
    </source>
</reference>
<dbReference type="EMBL" id="JANPWB010000015">
    <property type="protein sequence ID" value="KAJ1093125.1"/>
    <property type="molecule type" value="Genomic_DNA"/>
</dbReference>
<feature type="compositionally biased region" description="Basic and acidic residues" evidence="1">
    <location>
        <begin position="30"/>
        <end position="42"/>
    </location>
</feature>
<comment type="caution">
    <text evidence="2">The sequence shown here is derived from an EMBL/GenBank/DDBJ whole genome shotgun (WGS) entry which is preliminary data.</text>
</comment>